<keyword evidence="5 10" id="KW-0694">RNA-binding</keyword>
<proteinExistence type="inferred from homology"/>
<accession>A0A369KJ03</accession>
<comment type="similarity">
    <text evidence="11">Belongs to the class-I aminoacyl-tRNA synthetase family.</text>
</comment>
<evidence type="ECO:0000256" key="5">
    <source>
        <dbReference type="ARBA" id="ARBA00022884"/>
    </source>
</evidence>
<dbReference type="GO" id="GO:0005524">
    <property type="term" value="F:ATP binding"/>
    <property type="evidence" value="ECO:0007669"/>
    <property type="project" value="UniProtKB-KW"/>
</dbReference>
<dbReference type="PROSITE" id="PS00178">
    <property type="entry name" value="AA_TRNA_LIGASE_I"/>
    <property type="match status" value="1"/>
</dbReference>
<keyword evidence="7 11" id="KW-0030">Aminoacyl-tRNA synthetase</keyword>
<evidence type="ECO:0000259" key="12">
    <source>
        <dbReference type="SMART" id="SM00363"/>
    </source>
</evidence>
<dbReference type="InterPro" id="IPR002942">
    <property type="entry name" value="S4_RNA-bd"/>
</dbReference>
<dbReference type="Pfam" id="PF00579">
    <property type="entry name" value="tRNA-synt_1b"/>
    <property type="match status" value="1"/>
</dbReference>
<keyword evidence="4 11" id="KW-0067">ATP-binding</keyword>
<keyword evidence="3 11" id="KW-0547">Nucleotide-binding</keyword>
<dbReference type="InterPro" id="IPR001412">
    <property type="entry name" value="aa-tRNA-synth_I_CS"/>
</dbReference>
<dbReference type="Gene3D" id="1.10.240.10">
    <property type="entry name" value="Tyrosyl-Transfer RNA Synthetase"/>
    <property type="match status" value="1"/>
</dbReference>
<dbReference type="EC" id="6.1.1.1" evidence="1 9"/>
<dbReference type="EMBL" id="QQBG01000008">
    <property type="protein sequence ID" value="RDB31763.1"/>
    <property type="molecule type" value="Genomic_DNA"/>
</dbReference>
<dbReference type="InterPro" id="IPR054608">
    <property type="entry name" value="SYY-like_C"/>
</dbReference>
<comment type="catalytic activity">
    <reaction evidence="8">
        <text>tRNA(Tyr) + L-tyrosine + ATP = L-tyrosyl-tRNA(Tyr) + AMP + diphosphate + H(+)</text>
        <dbReference type="Rhea" id="RHEA:10220"/>
        <dbReference type="Rhea" id="RHEA-COMP:9706"/>
        <dbReference type="Rhea" id="RHEA-COMP:9707"/>
        <dbReference type="ChEBI" id="CHEBI:15378"/>
        <dbReference type="ChEBI" id="CHEBI:30616"/>
        <dbReference type="ChEBI" id="CHEBI:33019"/>
        <dbReference type="ChEBI" id="CHEBI:58315"/>
        <dbReference type="ChEBI" id="CHEBI:78442"/>
        <dbReference type="ChEBI" id="CHEBI:78536"/>
        <dbReference type="ChEBI" id="CHEBI:456215"/>
        <dbReference type="EC" id="6.1.1.1"/>
    </reaction>
</comment>
<dbReference type="SMART" id="SM00363">
    <property type="entry name" value="S4"/>
    <property type="match status" value="1"/>
</dbReference>
<keyword evidence="14" id="KW-1185">Reference proteome</keyword>
<dbReference type="GO" id="GO:0005829">
    <property type="term" value="C:cytosol"/>
    <property type="evidence" value="ECO:0007669"/>
    <property type="project" value="TreeGrafter"/>
</dbReference>
<gene>
    <name evidence="13" type="ORF">HAT2_00143</name>
</gene>
<feature type="domain" description="RNA-binding S4" evidence="12">
    <location>
        <begin position="340"/>
        <end position="408"/>
    </location>
</feature>
<dbReference type="Pfam" id="PF22421">
    <property type="entry name" value="SYY_C-terminal"/>
    <property type="match status" value="1"/>
</dbReference>
<dbReference type="InterPro" id="IPR024088">
    <property type="entry name" value="Tyr-tRNA-ligase_bac-type"/>
</dbReference>
<dbReference type="Gene3D" id="3.40.50.620">
    <property type="entry name" value="HUPs"/>
    <property type="match status" value="1"/>
</dbReference>
<dbReference type="SUPFAM" id="SSF55174">
    <property type="entry name" value="Alpha-L RNA-binding motif"/>
    <property type="match status" value="1"/>
</dbReference>
<dbReference type="CDD" id="cd00805">
    <property type="entry name" value="TyrRS_core"/>
    <property type="match status" value="1"/>
</dbReference>
<evidence type="ECO:0000256" key="9">
    <source>
        <dbReference type="NCBIfam" id="TIGR00234"/>
    </source>
</evidence>
<evidence type="ECO:0000256" key="10">
    <source>
        <dbReference type="PROSITE-ProRule" id="PRU00182"/>
    </source>
</evidence>
<organism evidence="13 14">
    <name type="scientific">Candidatus Similichlamydia laticola</name>
    <dbReference type="NCBI Taxonomy" id="2170265"/>
    <lineage>
        <taxon>Bacteria</taxon>
        <taxon>Pseudomonadati</taxon>
        <taxon>Chlamydiota</taxon>
        <taxon>Chlamydiia</taxon>
        <taxon>Parachlamydiales</taxon>
        <taxon>Candidatus Parilichlamydiaceae</taxon>
        <taxon>Candidatus Similichlamydia</taxon>
    </lineage>
</organism>
<dbReference type="PANTHER" id="PTHR11766:SF0">
    <property type="entry name" value="TYROSINE--TRNA LIGASE, MITOCHONDRIAL"/>
    <property type="match status" value="1"/>
</dbReference>
<dbReference type="OrthoDB" id="9804243at2"/>
<name>A0A369KJ03_9BACT</name>
<dbReference type="GO" id="GO:0004831">
    <property type="term" value="F:tyrosine-tRNA ligase activity"/>
    <property type="evidence" value="ECO:0007669"/>
    <property type="project" value="UniProtKB-UniRule"/>
</dbReference>
<dbReference type="InterPro" id="IPR002305">
    <property type="entry name" value="aa-tRNA-synth_Ic"/>
</dbReference>
<dbReference type="PRINTS" id="PR01040">
    <property type="entry name" value="TRNASYNTHTYR"/>
</dbReference>
<keyword evidence="2 11" id="KW-0436">Ligase</keyword>
<evidence type="ECO:0000313" key="14">
    <source>
        <dbReference type="Proteomes" id="UP000253816"/>
    </source>
</evidence>
<dbReference type="RefSeq" id="WP_114544121.1">
    <property type="nucleotide sequence ID" value="NZ_QQBG01000008.1"/>
</dbReference>
<dbReference type="PANTHER" id="PTHR11766">
    <property type="entry name" value="TYROSYL-TRNA SYNTHETASE"/>
    <property type="match status" value="1"/>
</dbReference>
<evidence type="ECO:0000256" key="4">
    <source>
        <dbReference type="ARBA" id="ARBA00022840"/>
    </source>
</evidence>
<evidence type="ECO:0000313" key="13">
    <source>
        <dbReference type="EMBL" id="RDB31763.1"/>
    </source>
</evidence>
<comment type="caution">
    <text evidence="13">The sequence shown here is derived from an EMBL/GenBank/DDBJ whole genome shotgun (WGS) entry which is preliminary data.</text>
</comment>
<evidence type="ECO:0000256" key="11">
    <source>
        <dbReference type="RuleBase" id="RU363036"/>
    </source>
</evidence>
<dbReference type="InterPro" id="IPR014729">
    <property type="entry name" value="Rossmann-like_a/b/a_fold"/>
</dbReference>
<dbReference type="GO" id="GO:0003723">
    <property type="term" value="F:RNA binding"/>
    <property type="evidence" value="ECO:0007669"/>
    <property type="project" value="UniProtKB-KW"/>
</dbReference>
<dbReference type="InterPro" id="IPR036986">
    <property type="entry name" value="S4_RNA-bd_sf"/>
</dbReference>
<keyword evidence="6 11" id="KW-0648">Protein biosynthesis</keyword>
<sequence length="409" mass="46826">MLNPLVFLKERGLVEATTPDCDSYLMGKSPKVYLGVDPTAGSLHLGNLQGFIVAKWLERMGCDVTLLIGDMTASVGDPSGKSTERQVLDHDRILENSRTVQNWIRSFMGPSVRFVNNLEWFGHMRLTNYLGEIGRFFRMGPMLSKEWIRRRIQSDVGMSYTEFSYQLLQAYDFLHLFRTHGIRLQMGGSDQWGNMTAGCDLIRRREGEASHAFVWPLLTKEDGSKFGKTESGAIWLDASQLSPASFYQQIIGFSDLMVSRCFRRLTFLSLEEIESLEQTLSKRERQHRLAEELTVLLHGQKGLQEALAVKKVQKPLSEISLKDLEVANAIVIDRVALCHRKLIDLCTEWKWVKSKSECRRLIQQGAVLVNGKKIEDEGWIFQETDLHEGRFFFIVLGKKKRFILDVSKN</sequence>
<dbReference type="CDD" id="cd00165">
    <property type="entry name" value="S4"/>
    <property type="match status" value="1"/>
</dbReference>
<reference evidence="13 14" key="1">
    <citation type="submission" date="2018-07" db="EMBL/GenBank/DDBJ databases">
        <title>Comparative genomics of the Candidatus Parilichlamydiaceae reveals evidence of convergent evolution and genome reduction in the phylum Chlamydiae.</title>
        <authorList>
            <person name="Taylor-Brown A."/>
            <person name="Polkinghorne A."/>
        </authorList>
    </citation>
    <scope>NUCLEOTIDE SEQUENCE [LARGE SCALE GENOMIC DNA]</scope>
    <source>
        <strain evidence="13 14">Hat2</strain>
    </source>
</reference>
<evidence type="ECO:0000256" key="6">
    <source>
        <dbReference type="ARBA" id="ARBA00022917"/>
    </source>
</evidence>
<evidence type="ECO:0000256" key="1">
    <source>
        <dbReference type="ARBA" id="ARBA00013160"/>
    </source>
</evidence>
<evidence type="ECO:0000256" key="7">
    <source>
        <dbReference type="ARBA" id="ARBA00023146"/>
    </source>
</evidence>
<dbReference type="InterPro" id="IPR002307">
    <property type="entry name" value="Tyr-tRNA-ligase"/>
</dbReference>
<dbReference type="NCBIfam" id="TIGR00234">
    <property type="entry name" value="tyrS"/>
    <property type="match status" value="1"/>
</dbReference>
<dbReference type="SUPFAM" id="SSF52374">
    <property type="entry name" value="Nucleotidylyl transferase"/>
    <property type="match status" value="1"/>
</dbReference>
<evidence type="ECO:0000256" key="8">
    <source>
        <dbReference type="ARBA" id="ARBA00048248"/>
    </source>
</evidence>
<evidence type="ECO:0000256" key="2">
    <source>
        <dbReference type="ARBA" id="ARBA00022598"/>
    </source>
</evidence>
<protein>
    <recommendedName>
        <fullName evidence="1 9">Tyrosine--tRNA ligase</fullName>
        <ecNumber evidence="1 9">6.1.1.1</ecNumber>
    </recommendedName>
</protein>
<dbReference type="GO" id="GO:0006437">
    <property type="term" value="P:tyrosyl-tRNA aminoacylation"/>
    <property type="evidence" value="ECO:0007669"/>
    <property type="project" value="UniProtKB-UniRule"/>
</dbReference>
<dbReference type="PROSITE" id="PS50889">
    <property type="entry name" value="S4"/>
    <property type="match status" value="1"/>
</dbReference>
<dbReference type="AlphaFoldDB" id="A0A369KJ03"/>
<dbReference type="Proteomes" id="UP000253816">
    <property type="component" value="Unassembled WGS sequence"/>
</dbReference>
<dbReference type="Gene3D" id="3.10.290.10">
    <property type="entry name" value="RNA-binding S4 domain"/>
    <property type="match status" value="1"/>
</dbReference>
<evidence type="ECO:0000256" key="3">
    <source>
        <dbReference type="ARBA" id="ARBA00022741"/>
    </source>
</evidence>